<proteinExistence type="predicted"/>
<name>A0A2J5HYT7_9EURO</name>
<reference evidence="2" key="1">
    <citation type="submission" date="2017-12" db="EMBL/GenBank/DDBJ databases">
        <authorList>
            <consortium name="DOE Joint Genome Institute"/>
            <person name="Mondo S.J."/>
            <person name="Kjaerbolling I."/>
            <person name="Vesth T.C."/>
            <person name="Frisvad J.C."/>
            <person name="Nybo J.L."/>
            <person name="Theobald S."/>
            <person name="Kuo A."/>
            <person name="Bowyer P."/>
            <person name="Matsuda Y."/>
            <person name="Lyhne E.K."/>
            <person name="Kogle M.E."/>
            <person name="Clum A."/>
            <person name="Lipzen A."/>
            <person name="Salamov A."/>
            <person name="Ngan C.Y."/>
            <person name="Daum C."/>
            <person name="Chiniquy J."/>
            <person name="Barry K."/>
            <person name="LaButti K."/>
            <person name="Haridas S."/>
            <person name="Simmons B.A."/>
            <person name="Magnuson J.K."/>
            <person name="Mortensen U.H."/>
            <person name="Larsen T.O."/>
            <person name="Grigoriev I.V."/>
            <person name="Baker S.E."/>
            <person name="Andersen M.R."/>
            <person name="Nordberg H.P."/>
            <person name="Cantor M.N."/>
            <person name="Hua S.X."/>
        </authorList>
    </citation>
    <scope>NUCLEOTIDE SEQUENCE [LARGE SCALE GENOMIC DNA]</scope>
    <source>
        <strain evidence="2">IBT 19404</strain>
    </source>
</reference>
<dbReference type="EMBL" id="KZ559525">
    <property type="protein sequence ID" value="PLN82653.1"/>
    <property type="molecule type" value="Genomic_DNA"/>
</dbReference>
<dbReference type="Proteomes" id="UP000235023">
    <property type="component" value="Unassembled WGS sequence"/>
</dbReference>
<evidence type="ECO:0000313" key="2">
    <source>
        <dbReference type="Proteomes" id="UP000235023"/>
    </source>
</evidence>
<dbReference type="AlphaFoldDB" id="A0A2J5HYT7"/>
<evidence type="ECO:0000313" key="1">
    <source>
        <dbReference type="EMBL" id="PLN82653.1"/>
    </source>
</evidence>
<accession>A0A2J5HYT7</accession>
<dbReference type="OrthoDB" id="67027at2759"/>
<protein>
    <submittedName>
        <fullName evidence="1">Uncharacterized protein</fullName>
    </submittedName>
</protein>
<gene>
    <name evidence="1" type="ORF">BDW42DRAFT_78036</name>
</gene>
<sequence>MTGSQGVLARGRGNPLHSIEADVSARMLHVVFPHLEKGSSDYKRKVDVMKTLRIRGRRYQALTRYFGEGILALLPWSGQLGQADIGLSENELSRLPDNLFSKLLDILKETQGRTLKSFSQEAWSIVSQMISCPVDQCPRFPLENVRSSEILEHPKNSPGLLRMLIGPDSLPLSGLPCAATQY</sequence>
<keyword evidence="2" id="KW-1185">Reference proteome</keyword>
<organism evidence="1 2">
    <name type="scientific">Aspergillus taichungensis</name>
    <dbReference type="NCBI Taxonomy" id="482145"/>
    <lineage>
        <taxon>Eukaryota</taxon>
        <taxon>Fungi</taxon>
        <taxon>Dikarya</taxon>
        <taxon>Ascomycota</taxon>
        <taxon>Pezizomycotina</taxon>
        <taxon>Eurotiomycetes</taxon>
        <taxon>Eurotiomycetidae</taxon>
        <taxon>Eurotiales</taxon>
        <taxon>Aspergillaceae</taxon>
        <taxon>Aspergillus</taxon>
        <taxon>Aspergillus subgen. Circumdati</taxon>
    </lineage>
</organism>